<sequence>MWICFKFLWENGLTWKDGRTESFDRLRGFVGDNFPCPKKGEITSTHSNFSLGFGKSENAKCAATLKMGWNAKTYPDPDLENSLEGSLEQITRDFLNFVNRFNTIPQGDFKKNDVSKKYPLNQILYGPPGTGKTYRTINKTLEILGFANDQEITAKLQELKKPIPKDERTRAKVLFDYYKQEGQISFITFHQSYGYEEFVEGIKPSMDSKKTGEVTYSIQEGAFKQVCNRAWENYGRVQMQNKQGTREISWEDYLDHLIRDFNTFMQRMIDKKQEFFSTVTIRWWLEVLV</sequence>
<gene>
    <name evidence="1" type="ORF">NHP190012_08370</name>
</gene>
<reference evidence="1 2" key="1">
    <citation type="submission" date="2021-07" db="EMBL/GenBank/DDBJ databases">
        <title>Novel Helicobacter sp. Isolated from a cat.</title>
        <authorList>
            <person name="Rimbara E."/>
            <person name="Suzuki M."/>
        </authorList>
    </citation>
    <scope>NUCLEOTIDE SEQUENCE [LARGE SCALE GENOMIC DNA]</scope>
    <source>
        <strain evidence="2">NHP19-012</strain>
    </source>
</reference>
<evidence type="ECO:0000313" key="1">
    <source>
        <dbReference type="EMBL" id="BCZ19195.1"/>
    </source>
</evidence>
<dbReference type="InterPro" id="IPR052934">
    <property type="entry name" value="Methyl-DNA_Rec/Restrict_Enz"/>
</dbReference>
<name>A0ABM7SEJ0_9HELI</name>
<dbReference type="EMBL" id="AP024819">
    <property type="protein sequence ID" value="BCZ19195.1"/>
    <property type="molecule type" value="Genomic_DNA"/>
</dbReference>
<dbReference type="PANTHER" id="PTHR37291:SF1">
    <property type="entry name" value="TYPE IV METHYL-DIRECTED RESTRICTION ENZYME ECOKMCRB SUBUNIT"/>
    <property type="match status" value="1"/>
</dbReference>
<accession>A0ABM7SEJ0</accession>
<organism evidence="1 2">
    <name type="scientific">Helicobacter gastrofelis</name>
    <dbReference type="NCBI Taxonomy" id="2849642"/>
    <lineage>
        <taxon>Bacteria</taxon>
        <taxon>Pseudomonadati</taxon>
        <taxon>Campylobacterota</taxon>
        <taxon>Epsilonproteobacteria</taxon>
        <taxon>Campylobacterales</taxon>
        <taxon>Helicobacteraceae</taxon>
        <taxon>Helicobacter</taxon>
    </lineage>
</organism>
<dbReference type="RefSeq" id="WP_221271057.1">
    <property type="nucleotide sequence ID" value="NZ_AP024819.1"/>
</dbReference>
<dbReference type="PANTHER" id="PTHR37291">
    <property type="entry name" value="5-METHYLCYTOSINE-SPECIFIC RESTRICTION ENZYME B"/>
    <property type="match status" value="1"/>
</dbReference>
<proteinExistence type="predicted"/>
<dbReference type="Proteomes" id="UP000826146">
    <property type="component" value="Chromosome"/>
</dbReference>
<evidence type="ECO:0000313" key="2">
    <source>
        <dbReference type="Proteomes" id="UP000826146"/>
    </source>
</evidence>
<protein>
    <submittedName>
        <fullName evidence="1">Uncharacterized protein</fullName>
    </submittedName>
</protein>
<keyword evidence="2" id="KW-1185">Reference proteome</keyword>